<dbReference type="Pfam" id="PF01359">
    <property type="entry name" value="Transposase_1"/>
    <property type="match status" value="1"/>
</dbReference>
<keyword evidence="2" id="KW-1185">Reference proteome</keyword>
<dbReference type="GO" id="GO:0031297">
    <property type="term" value="P:replication fork processing"/>
    <property type="evidence" value="ECO:0007669"/>
    <property type="project" value="TreeGrafter"/>
</dbReference>
<dbReference type="OrthoDB" id="9970333at2759"/>
<dbReference type="GO" id="GO:0005634">
    <property type="term" value="C:nucleus"/>
    <property type="evidence" value="ECO:0007669"/>
    <property type="project" value="TreeGrafter"/>
</dbReference>
<dbReference type="GO" id="GO:0003697">
    <property type="term" value="F:single-stranded DNA binding"/>
    <property type="evidence" value="ECO:0007669"/>
    <property type="project" value="TreeGrafter"/>
</dbReference>
<dbReference type="GO" id="GO:0000014">
    <property type="term" value="F:single-stranded DNA endodeoxyribonuclease activity"/>
    <property type="evidence" value="ECO:0007669"/>
    <property type="project" value="TreeGrafter"/>
</dbReference>
<proteinExistence type="predicted"/>
<dbReference type="PANTHER" id="PTHR46060:SF2">
    <property type="entry name" value="HISTONE-LYSINE N-METHYLTRANSFERASE SETMAR"/>
    <property type="match status" value="1"/>
</dbReference>
<dbReference type="InterPro" id="IPR052709">
    <property type="entry name" value="Transposase-MT_Hybrid"/>
</dbReference>
<sequence>MILHESGYRVRHGKWVPHDLSAAQKKSRYEYALELERRHRNHPFLDRLITCDETWIPLDNRRPSKQCLRLTQKSKVTPKVGLHPNEVMLCVWWRKYGIIHWELAENRQTIDAELYYSQLEHISEKICEAELRGLYRKGPILQQDNARPHVAQCTLDKIESLGWELLPHPSYSPDAAPSDYYLFSSLKCYLTGKRFFNVAEVKSMLSQYFDSKSPAFYRHGIDKLPEKRRSIIVSNGDYFD</sequence>
<organism evidence="1 2">
    <name type="scientific">Oesophagostomum dentatum</name>
    <name type="common">Nodular worm</name>
    <dbReference type="NCBI Taxonomy" id="61180"/>
    <lineage>
        <taxon>Eukaryota</taxon>
        <taxon>Metazoa</taxon>
        <taxon>Ecdysozoa</taxon>
        <taxon>Nematoda</taxon>
        <taxon>Chromadorea</taxon>
        <taxon>Rhabditida</taxon>
        <taxon>Rhabditina</taxon>
        <taxon>Rhabditomorpha</taxon>
        <taxon>Strongyloidea</taxon>
        <taxon>Strongylidae</taxon>
        <taxon>Oesophagostomum</taxon>
    </lineage>
</organism>
<dbReference type="PANTHER" id="PTHR46060">
    <property type="entry name" value="MARINER MOS1 TRANSPOSASE-LIKE PROTEIN"/>
    <property type="match status" value="1"/>
</dbReference>
<dbReference type="AlphaFoldDB" id="A0A0B1S4I9"/>
<protein>
    <submittedName>
        <fullName evidence="1">Transposase</fullName>
    </submittedName>
</protein>
<dbReference type="Proteomes" id="UP000053660">
    <property type="component" value="Unassembled WGS sequence"/>
</dbReference>
<dbReference type="GO" id="GO:0042800">
    <property type="term" value="F:histone H3K4 methyltransferase activity"/>
    <property type="evidence" value="ECO:0007669"/>
    <property type="project" value="TreeGrafter"/>
</dbReference>
<dbReference type="InterPro" id="IPR001888">
    <property type="entry name" value="Transposase_1"/>
</dbReference>
<gene>
    <name evidence="1" type="ORF">OESDEN_20070</name>
</gene>
<dbReference type="Gene3D" id="3.30.420.10">
    <property type="entry name" value="Ribonuclease H-like superfamily/Ribonuclease H"/>
    <property type="match status" value="1"/>
</dbReference>
<evidence type="ECO:0000313" key="1">
    <source>
        <dbReference type="EMBL" id="KHJ80258.1"/>
    </source>
</evidence>
<reference evidence="1 2" key="1">
    <citation type="submission" date="2014-03" db="EMBL/GenBank/DDBJ databases">
        <title>Draft genome of the hookworm Oesophagostomum dentatum.</title>
        <authorList>
            <person name="Mitreva M."/>
        </authorList>
    </citation>
    <scope>NUCLEOTIDE SEQUENCE [LARGE SCALE GENOMIC DNA]</scope>
    <source>
        <strain evidence="1 2">OD-Hann</strain>
    </source>
</reference>
<dbReference type="GO" id="GO:0044547">
    <property type="term" value="F:DNA topoisomerase binding"/>
    <property type="evidence" value="ECO:0007669"/>
    <property type="project" value="TreeGrafter"/>
</dbReference>
<dbReference type="GO" id="GO:0035861">
    <property type="term" value="C:site of double-strand break"/>
    <property type="evidence" value="ECO:0007669"/>
    <property type="project" value="TreeGrafter"/>
</dbReference>
<dbReference type="GO" id="GO:0044774">
    <property type="term" value="P:mitotic DNA integrity checkpoint signaling"/>
    <property type="evidence" value="ECO:0007669"/>
    <property type="project" value="TreeGrafter"/>
</dbReference>
<dbReference type="GO" id="GO:0003690">
    <property type="term" value="F:double-stranded DNA binding"/>
    <property type="evidence" value="ECO:0007669"/>
    <property type="project" value="TreeGrafter"/>
</dbReference>
<accession>A0A0B1S4I9</accession>
<dbReference type="EMBL" id="KN601297">
    <property type="protein sequence ID" value="KHJ80258.1"/>
    <property type="molecule type" value="Genomic_DNA"/>
</dbReference>
<dbReference type="InterPro" id="IPR036397">
    <property type="entry name" value="RNaseH_sf"/>
</dbReference>
<dbReference type="GO" id="GO:0046975">
    <property type="term" value="F:histone H3K36 methyltransferase activity"/>
    <property type="evidence" value="ECO:0007669"/>
    <property type="project" value="TreeGrafter"/>
</dbReference>
<evidence type="ECO:0000313" key="2">
    <source>
        <dbReference type="Proteomes" id="UP000053660"/>
    </source>
</evidence>
<dbReference type="GO" id="GO:0015074">
    <property type="term" value="P:DNA integration"/>
    <property type="evidence" value="ECO:0007669"/>
    <property type="project" value="TreeGrafter"/>
</dbReference>
<dbReference type="GO" id="GO:0000729">
    <property type="term" value="P:DNA double-strand break processing"/>
    <property type="evidence" value="ECO:0007669"/>
    <property type="project" value="TreeGrafter"/>
</dbReference>
<name>A0A0B1S4I9_OESDE</name>
<dbReference type="GO" id="GO:0000793">
    <property type="term" value="C:condensed chromosome"/>
    <property type="evidence" value="ECO:0007669"/>
    <property type="project" value="TreeGrafter"/>
</dbReference>
<dbReference type="GO" id="GO:0006303">
    <property type="term" value="P:double-strand break repair via nonhomologous end joining"/>
    <property type="evidence" value="ECO:0007669"/>
    <property type="project" value="TreeGrafter"/>
</dbReference>